<feature type="compositionally biased region" description="Basic and acidic residues" evidence="1">
    <location>
        <begin position="1"/>
        <end position="16"/>
    </location>
</feature>
<dbReference type="EMBL" id="AYKF01000132">
    <property type="protein sequence ID" value="ROO23890.1"/>
    <property type="molecule type" value="Genomic_DNA"/>
</dbReference>
<feature type="transmembrane region" description="Helical" evidence="2">
    <location>
        <begin position="293"/>
        <end position="313"/>
    </location>
</feature>
<comment type="caution">
    <text evidence="3">The sequence shown here is derived from an EMBL/GenBank/DDBJ whole genome shotgun (WGS) entry which is preliminary data.</text>
</comment>
<feature type="transmembrane region" description="Helical" evidence="2">
    <location>
        <begin position="69"/>
        <end position="98"/>
    </location>
</feature>
<name>A0A423PE95_9GAMM</name>
<feature type="compositionally biased region" description="Basic residues" evidence="1">
    <location>
        <begin position="17"/>
        <end position="42"/>
    </location>
</feature>
<reference evidence="3 4" key="1">
    <citation type="submission" date="2013-10" db="EMBL/GenBank/DDBJ databases">
        <title>Salinisphaera halophila YIM 95161 Genome Sequencing.</title>
        <authorList>
            <person name="Lai Q."/>
            <person name="Li C."/>
            <person name="Shao Z."/>
        </authorList>
    </citation>
    <scope>NUCLEOTIDE SEQUENCE [LARGE SCALE GENOMIC DNA]</scope>
    <source>
        <strain evidence="3 4">YIM 95161</strain>
    </source>
</reference>
<gene>
    <name evidence="3" type="ORF">SAHL_16135</name>
</gene>
<feature type="transmembrane region" description="Helical" evidence="2">
    <location>
        <begin position="350"/>
        <end position="375"/>
    </location>
</feature>
<feature type="transmembrane region" description="Helical" evidence="2">
    <location>
        <begin position="319"/>
        <end position="338"/>
    </location>
</feature>
<feature type="transmembrane region" description="Helical" evidence="2">
    <location>
        <begin position="137"/>
        <end position="155"/>
    </location>
</feature>
<feature type="transmembrane region" description="Helical" evidence="2">
    <location>
        <begin position="175"/>
        <end position="202"/>
    </location>
</feature>
<evidence type="ECO:0008006" key="5">
    <source>
        <dbReference type="Google" id="ProtNLM"/>
    </source>
</evidence>
<feature type="transmembrane region" description="Helical" evidence="2">
    <location>
        <begin position="110"/>
        <end position="130"/>
    </location>
</feature>
<dbReference type="Proteomes" id="UP000285123">
    <property type="component" value="Unassembled WGS sequence"/>
</dbReference>
<protein>
    <recommendedName>
        <fullName evidence="5">Transporter</fullName>
    </recommendedName>
</protein>
<keyword evidence="2" id="KW-0472">Membrane</keyword>
<organism evidence="3 4">
    <name type="scientific">Salinisphaera orenii YIM 95161</name>
    <dbReference type="NCBI Taxonomy" id="1051139"/>
    <lineage>
        <taxon>Bacteria</taxon>
        <taxon>Pseudomonadati</taxon>
        <taxon>Pseudomonadota</taxon>
        <taxon>Gammaproteobacteria</taxon>
        <taxon>Salinisphaerales</taxon>
        <taxon>Salinisphaeraceae</taxon>
        <taxon>Salinisphaera</taxon>
    </lineage>
</organism>
<dbReference type="AlphaFoldDB" id="A0A423PE95"/>
<feature type="transmembrane region" description="Helical" evidence="2">
    <location>
        <begin position="469"/>
        <end position="494"/>
    </location>
</feature>
<accession>A0A423PE95</accession>
<evidence type="ECO:0000313" key="3">
    <source>
        <dbReference type="EMBL" id="ROO23890.1"/>
    </source>
</evidence>
<feature type="transmembrane region" description="Helical" evidence="2">
    <location>
        <begin position="425"/>
        <end position="449"/>
    </location>
</feature>
<keyword evidence="2" id="KW-0812">Transmembrane</keyword>
<evidence type="ECO:0000256" key="1">
    <source>
        <dbReference type="SAM" id="MobiDB-lite"/>
    </source>
</evidence>
<evidence type="ECO:0000313" key="4">
    <source>
        <dbReference type="Proteomes" id="UP000285123"/>
    </source>
</evidence>
<feature type="transmembrane region" description="Helical" evidence="2">
    <location>
        <begin position="252"/>
        <end position="272"/>
    </location>
</feature>
<sequence length="495" mass="50795">MQLSADRHRGGPSDLHRSRRDRGHRRGAAGRGTARRQQLRRRPSGDRHPAAAAGGLNANLDSARLRSALAYIALAAGVAGVGHGAAFVGAPAVLAYVALAWPSLNRVPRFILAVAAATTGVCLLAAPALLVDGGRTLTRLAALIIAVMLLAHTLGRSRHLGVISEHLFSGRALTRYLSVTFGSLFLAVPLNFGAVSVVGTLIGREIERHGDSAGTRNAARGVLRGFGSASLCSPLSIAVVLTLTLVPGIDGTSLIALTFPLAATYLSLGAWFREPESDAGRVPDRSAGQVAASWLFFAGCIGLICVGTGLLRQLAGFDYARAVTCSCLAVVALGLLGAPRAERVPAMGGIGNELAIIGGSAFLGATLSAFVATRLGADFALPLWSFPLIALGTPWLLFGGGLCGLNPLVLVTLLGGLAGRLWPPAAGLGLGIALVSGWGLTIAGTPYSANALLVQRLTGYDNWRVSVTWSGHLSLCALTLASTLAAAVTVIALFG</sequence>
<feature type="region of interest" description="Disordered" evidence="1">
    <location>
        <begin position="1"/>
        <end position="53"/>
    </location>
</feature>
<proteinExistence type="predicted"/>
<feature type="transmembrane region" description="Helical" evidence="2">
    <location>
        <begin position="222"/>
        <end position="246"/>
    </location>
</feature>
<feature type="transmembrane region" description="Helical" evidence="2">
    <location>
        <begin position="395"/>
        <end position="418"/>
    </location>
</feature>
<evidence type="ECO:0000256" key="2">
    <source>
        <dbReference type="SAM" id="Phobius"/>
    </source>
</evidence>
<keyword evidence="2" id="KW-1133">Transmembrane helix</keyword>